<dbReference type="InterPro" id="IPR051730">
    <property type="entry name" value="NASP-like"/>
</dbReference>
<evidence type="ECO:0000256" key="5">
    <source>
        <dbReference type="ARBA" id="ARBA00023242"/>
    </source>
</evidence>
<dbReference type="Gene3D" id="1.25.40.10">
    <property type="entry name" value="Tetratricopeptide repeat domain"/>
    <property type="match status" value="1"/>
</dbReference>
<feature type="repeat" description="TPR" evidence="6">
    <location>
        <begin position="274"/>
        <end position="307"/>
    </location>
</feature>
<keyword evidence="5" id="KW-0539">Nucleus</keyword>
<dbReference type="Proteomes" id="UP001648503">
    <property type="component" value="Unassembled WGS sequence"/>
</dbReference>
<dbReference type="Pfam" id="PF10516">
    <property type="entry name" value="SHNi-TPR"/>
    <property type="match status" value="1"/>
</dbReference>
<dbReference type="InterPro" id="IPR019734">
    <property type="entry name" value="TPR_rpt"/>
</dbReference>
<sequence>MNLDLTRGNRVQPWKLLFTHDPQLALALALALFSSQFTMTLEQASVPTPIQSTSSPVKTASPMDKPAASGSPSAATGSSSSAPVHDLQSGSLVSGMSLADVPALLAAGTQAFAMGNFSLAAEKLSVASQIQTESHGQKSLESAETLFLYGRALLANVVQKNSLLGENMGESSAVSASDDVATSSTSLGKTGHFVFNGDGDDERVVDDEAQDGDNDAQAEEAEGSDRENEDEDGVALADIDEEDPDDLEIAWETFDLVRIIYSESDEPANKQKLGEVYMALGDVSLESGNFEQAITDFLTALRIKEESLSGDDRELAEAHYKLALALEYSEQTEDAIEQVTQTIDVLQKHLAKLCNGSANGDAASSTGKGKGAAEPVSEAVAKEIKEVETLLAEMSAKIFDLGCVLEKEQNGETIGDSGPSDDVEATKPVAVSAQDVSGLVKKGSAATTTPSEPKRSAAETDPSEHTVKKTKVTPDN</sequence>
<evidence type="ECO:0000313" key="9">
    <source>
        <dbReference type="EMBL" id="KAH6594360.1"/>
    </source>
</evidence>
<feature type="region of interest" description="Disordered" evidence="7">
    <location>
        <begin position="191"/>
        <end position="232"/>
    </location>
</feature>
<feature type="domain" description="Tetratricopeptide SHNi-TPR" evidence="8">
    <location>
        <begin position="275"/>
        <end position="308"/>
    </location>
</feature>
<gene>
    <name evidence="9" type="ORF">BASA50_006608</name>
</gene>
<feature type="compositionally biased region" description="Acidic residues" evidence="7">
    <location>
        <begin position="198"/>
        <end position="232"/>
    </location>
</feature>
<proteinExistence type="inferred from homology"/>
<feature type="compositionally biased region" description="Polar residues" evidence="7">
    <location>
        <begin position="47"/>
        <end position="58"/>
    </location>
</feature>
<protein>
    <recommendedName>
        <fullName evidence="8">Tetratricopeptide SHNi-TPR domain-containing protein</fullName>
    </recommendedName>
</protein>
<accession>A0ABQ8F958</accession>
<feature type="compositionally biased region" description="Basic and acidic residues" evidence="7">
    <location>
        <begin position="452"/>
        <end position="476"/>
    </location>
</feature>
<dbReference type="PANTHER" id="PTHR15081:SF1">
    <property type="entry name" value="NUCLEAR AUTOANTIGENIC SPERM PROTEIN"/>
    <property type="match status" value="1"/>
</dbReference>
<keyword evidence="10" id="KW-1185">Reference proteome</keyword>
<dbReference type="PANTHER" id="PTHR15081">
    <property type="entry name" value="NUCLEAR AUTOANTIGENIC SPERM PROTEIN NASP -RELATED"/>
    <property type="match status" value="1"/>
</dbReference>
<keyword evidence="3" id="KW-0677">Repeat</keyword>
<comment type="subcellular location">
    <subcellularLocation>
        <location evidence="1">Nucleus</location>
    </subcellularLocation>
</comment>
<evidence type="ECO:0000256" key="1">
    <source>
        <dbReference type="ARBA" id="ARBA00004123"/>
    </source>
</evidence>
<comment type="caution">
    <text evidence="9">The sequence shown here is derived from an EMBL/GenBank/DDBJ whole genome shotgun (WGS) entry which is preliminary data.</text>
</comment>
<evidence type="ECO:0000256" key="2">
    <source>
        <dbReference type="ARBA" id="ARBA00008402"/>
    </source>
</evidence>
<organism evidence="9 10">
    <name type="scientific">Batrachochytrium salamandrivorans</name>
    <dbReference type="NCBI Taxonomy" id="1357716"/>
    <lineage>
        <taxon>Eukaryota</taxon>
        <taxon>Fungi</taxon>
        <taxon>Fungi incertae sedis</taxon>
        <taxon>Chytridiomycota</taxon>
        <taxon>Chytridiomycota incertae sedis</taxon>
        <taxon>Chytridiomycetes</taxon>
        <taxon>Rhizophydiales</taxon>
        <taxon>Rhizophydiales incertae sedis</taxon>
        <taxon>Batrachochytrium</taxon>
    </lineage>
</organism>
<dbReference type="InterPro" id="IPR019544">
    <property type="entry name" value="Tetratricopeptide_SHNi-TPR_dom"/>
</dbReference>
<evidence type="ECO:0000259" key="8">
    <source>
        <dbReference type="Pfam" id="PF10516"/>
    </source>
</evidence>
<dbReference type="SUPFAM" id="SSF48452">
    <property type="entry name" value="TPR-like"/>
    <property type="match status" value="1"/>
</dbReference>
<dbReference type="SMART" id="SM00028">
    <property type="entry name" value="TPR"/>
    <property type="match status" value="2"/>
</dbReference>
<feature type="compositionally biased region" description="Low complexity" evidence="7">
    <location>
        <begin position="66"/>
        <end position="83"/>
    </location>
</feature>
<keyword evidence="4 6" id="KW-0802">TPR repeat</keyword>
<feature type="region of interest" description="Disordered" evidence="7">
    <location>
        <begin position="410"/>
        <end position="476"/>
    </location>
</feature>
<feature type="region of interest" description="Disordered" evidence="7">
    <location>
        <begin position="47"/>
        <end position="86"/>
    </location>
</feature>
<comment type="similarity">
    <text evidence="2">Belongs to the NASP family.</text>
</comment>
<dbReference type="EMBL" id="JAFCIX010000335">
    <property type="protein sequence ID" value="KAH6594360.1"/>
    <property type="molecule type" value="Genomic_DNA"/>
</dbReference>
<evidence type="ECO:0000256" key="7">
    <source>
        <dbReference type="SAM" id="MobiDB-lite"/>
    </source>
</evidence>
<evidence type="ECO:0000313" key="10">
    <source>
        <dbReference type="Proteomes" id="UP001648503"/>
    </source>
</evidence>
<evidence type="ECO:0000256" key="4">
    <source>
        <dbReference type="ARBA" id="ARBA00022803"/>
    </source>
</evidence>
<name>A0ABQ8F958_9FUNG</name>
<dbReference type="InterPro" id="IPR011990">
    <property type="entry name" value="TPR-like_helical_dom_sf"/>
</dbReference>
<reference evidence="9 10" key="1">
    <citation type="submission" date="2021-02" db="EMBL/GenBank/DDBJ databases">
        <title>Variation within the Batrachochytrium salamandrivorans European outbreak.</title>
        <authorList>
            <person name="Kelly M."/>
            <person name="Pasmans F."/>
            <person name="Shea T.P."/>
            <person name="Munoz J.F."/>
            <person name="Carranza S."/>
            <person name="Cuomo C.A."/>
            <person name="Martel A."/>
        </authorList>
    </citation>
    <scope>NUCLEOTIDE SEQUENCE [LARGE SCALE GENOMIC DNA]</scope>
    <source>
        <strain evidence="9 10">AMFP18/2</strain>
    </source>
</reference>
<evidence type="ECO:0000256" key="6">
    <source>
        <dbReference type="PROSITE-ProRule" id="PRU00339"/>
    </source>
</evidence>
<dbReference type="PROSITE" id="PS50005">
    <property type="entry name" value="TPR"/>
    <property type="match status" value="1"/>
</dbReference>
<evidence type="ECO:0000256" key="3">
    <source>
        <dbReference type="ARBA" id="ARBA00022737"/>
    </source>
</evidence>